<reference evidence="4 5" key="1">
    <citation type="journal article" date="2015" name="Int. J. Syst. Evol. Microbiol.">
        <title>Amycolatopsis rhabdoformis sp. nov., an actinomycete isolated from a tropical forest soil.</title>
        <authorList>
            <person name="Souza W.R."/>
            <person name="Silva R.E."/>
            <person name="Goodfellow M."/>
            <person name="Busarakam K."/>
            <person name="Figueiro F.S."/>
            <person name="Ferreira D."/>
            <person name="Rodrigues-Filho E."/>
            <person name="Moraes L.A.B."/>
            <person name="Zucchi T.D."/>
        </authorList>
    </citation>
    <scope>NUCLEOTIDE SEQUENCE [LARGE SCALE GENOMIC DNA]</scope>
    <source>
        <strain evidence="4 5">NCIMB 14900</strain>
    </source>
</reference>
<dbReference type="PANTHER" id="PTHR30055">
    <property type="entry name" value="HTH-TYPE TRANSCRIPTIONAL REGULATOR RUTR"/>
    <property type="match status" value="1"/>
</dbReference>
<proteinExistence type="predicted"/>
<dbReference type="PANTHER" id="PTHR30055:SF226">
    <property type="entry name" value="HTH-TYPE TRANSCRIPTIONAL REGULATOR PKSA"/>
    <property type="match status" value="1"/>
</dbReference>
<keyword evidence="5" id="KW-1185">Reference proteome</keyword>
<sequence>MSSEKPLTARQAAAEQTRRKLLDAALQEFSRRPYLEVTVGDIARTAGVAHGLVSHHFQGKQGAYVAAVTEVHEQLREAEEAELPAAVPDRIRQRFRGFLGFLAEHPDRALNLVLVGGRDEVFADLRDRNLRVLAGLLGLDPDNHALAAALRSFADAAERLTADWLRAERPFELEALVAAFCALLAGALRAAHELDPALDVTRALTLL</sequence>
<dbReference type="Gene3D" id="1.10.357.10">
    <property type="entry name" value="Tetracycline Repressor, domain 2"/>
    <property type="match status" value="1"/>
</dbReference>
<accession>A0ABZ1IE05</accession>
<gene>
    <name evidence="4" type="ORF">VSH64_11365</name>
</gene>
<organism evidence="4 5">
    <name type="scientific">Amycolatopsis rhabdoformis</name>
    <dbReference type="NCBI Taxonomy" id="1448059"/>
    <lineage>
        <taxon>Bacteria</taxon>
        <taxon>Bacillati</taxon>
        <taxon>Actinomycetota</taxon>
        <taxon>Actinomycetes</taxon>
        <taxon>Pseudonocardiales</taxon>
        <taxon>Pseudonocardiaceae</taxon>
        <taxon>Amycolatopsis</taxon>
    </lineage>
</organism>
<evidence type="ECO:0000313" key="5">
    <source>
        <dbReference type="Proteomes" id="UP001330812"/>
    </source>
</evidence>
<dbReference type="InterPro" id="IPR001647">
    <property type="entry name" value="HTH_TetR"/>
</dbReference>
<dbReference type="Pfam" id="PF00440">
    <property type="entry name" value="TetR_N"/>
    <property type="match status" value="1"/>
</dbReference>
<keyword evidence="1 2" id="KW-0238">DNA-binding</keyword>
<dbReference type="RefSeq" id="WP_326835508.1">
    <property type="nucleotide sequence ID" value="NZ_CP142149.1"/>
</dbReference>
<dbReference type="EMBL" id="CP142149">
    <property type="protein sequence ID" value="WSE32701.1"/>
    <property type="molecule type" value="Genomic_DNA"/>
</dbReference>
<name>A0ABZ1IE05_9PSEU</name>
<dbReference type="SUPFAM" id="SSF46689">
    <property type="entry name" value="Homeodomain-like"/>
    <property type="match status" value="1"/>
</dbReference>
<protein>
    <submittedName>
        <fullName evidence="4">TetR/AcrR family transcriptional regulator</fullName>
    </submittedName>
</protein>
<dbReference type="Proteomes" id="UP001330812">
    <property type="component" value="Chromosome"/>
</dbReference>
<evidence type="ECO:0000313" key="4">
    <source>
        <dbReference type="EMBL" id="WSE32701.1"/>
    </source>
</evidence>
<feature type="domain" description="HTH tetR-type" evidence="3">
    <location>
        <begin position="15"/>
        <end position="75"/>
    </location>
</feature>
<evidence type="ECO:0000256" key="1">
    <source>
        <dbReference type="ARBA" id="ARBA00023125"/>
    </source>
</evidence>
<evidence type="ECO:0000256" key="2">
    <source>
        <dbReference type="PROSITE-ProRule" id="PRU00335"/>
    </source>
</evidence>
<dbReference type="InterPro" id="IPR009057">
    <property type="entry name" value="Homeodomain-like_sf"/>
</dbReference>
<feature type="DNA-binding region" description="H-T-H motif" evidence="2">
    <location>
        <begin position="38"/>
        <end position="57"/>
    </location>
</feature>
<dbReference type="PROSITE" id="PS50977">
    <property type="entry name" value="HTH_TETR_2"/>
    <property type="match status" value="1"/>
</dbReference>
<evidence type="ECO:0000259" key="3">
    <source>
        <dbReference type="PROSITE" id="PS50977"/>
    </source>
</evidence>
<dbReference type="InterPro" id="IPR050109">
    <property type="entry name" value="HTH-type_TetR-like_transc_reg"/>
</dbReference>